<evidence type="ECO:0000256" key="2">
    <source>
        <dbReference type="PIRSR" id="PIRSR006232-1"/>
    </source>
</evidence>
<reference evidence="6" key="2">
    <citation type="submission" date="2020-09" db="EMBL/GenBank/DDBJ databases">
        <authorList>
            <person name="Sun Q."/>
            <person name="Kim S."/>
        </authorList>
    </citation>
    <scope>NUCLEOTIDE SEQUENCE</scope>
    <source>
        <strain evidence="6">KCTC 42731</strain>
    </source>
</reference>
<feature type="binding site" evidence="2">
    <location>
        <position position="99"/>
    </location>
    <ligand>
        <name>Fe cation</name>
        <dbReference type="ChEBI" id="CHEBI:24875"/>
    </ligand>
</feature>
<comment type="similarity">
    <text evidence="1 3">Belongs to the pirin family.</text>
</comment>
<keyword evidence="7" id="KW-1185">Reference proteome</keyword>
<evidence type="ECO:0000259" key="4">
    <source>
        <dbReference type="Pfam" id="PF02678"/>
    </source>
</evidence>
<feature type="binding site" evidence="2">
    <location>
        <position position="101"/>
    </location>
    <ligand>
        <name>Fe cation</name>
        <dbReference type="ChEBI" id="CHEBI:24875"/>
    </ligand>
</feature>
<dbReference type="GO" id="GO:0046872">
    <property type="term" value="F:metal ion binding"/>
    <property type="evidence" value="ECO:0007669"/>
    <property type="project" value="UniProtKB-KW"/>
</dbReference>
<evidence type="ECO:0000256" key="1">
    <source>
        <dbReference type="ARBA" id="ARBA00008416"/>
    </source>
</evidence>
<evidence type="ECO:0000313" key="7">
    <source>
        <dbReference type="Proteomes" id="UP000623842"/>
    </source>
</evidence>
<evidence type="ECO:0000313" key="6">
    <source>
        <dbReference type="EMBL" id="GHG01495.1"/>
    </source>
</evidence>
<dbReference type="InterPro" id="IPR003829">
    <property type="entry name" value="Pirin_N_dom"/>
</dbReference>
<dbReference type="PIRSF" id="PIRSF006232">
    <property type="entry name" value="Pirin"/>
    <property type="match status" value="1"/>
</dbReference>
<dbReference type="PANTHER" id="PTHR13903:SF8">
    <property type="entry name" value="PIRIN"/>
    <property type="match status" value="1"/>
</dbReference>
<gene>
    <name evidence="6" type="ORF">GCM10017161_32770</name>
</gene>
<feature type="domain" description="Pirin C-terminal" evidence="5">
    <location>
        <begin position="177"/>
        <end position="272"/>
    </location>
</feature>
<dbReference type="Pfam" id="PF02678">
    <property type="entry name" value="Pirin"/>
    <property type="match status" value="1"/>
</dbReference>
<dbReference type="AlphaFoldDB" id="A0A919EN69"/>
<dbReference type="Gene3D" id="2.60.120.10">
    <property type="entry name" value="Jelly Rolls"/>
    <property type="match status" value="2"/>
</dbReference>
<dbReference type="Proteomes" id="UP000623842">
    <property type="component" value="Unassembled WGS sequence"/>
</dbReference>
<dbReference type="Pfam" id="PF05726">
    <property type="entry name" value="Pirin_C"/>
    <property type="match status" value="1"/>
</dbReference>
<protein>
    <recommendedName>
        <fullName evidence="8">Pirin family protein</fullName>
    </recommendedName>
</protein>
<proteinExistence type="inferred from homology"/>
<dbReference type="InterPro" id="IPR014710">
    <property type="entry name" value="RmlC-like_jellyroll"/>
</dbReference>
<organism evidence="6 7">
    <name type="scientific">Thalassotalea marina</name>
    <dbReference type="NCBI Taxonomy" id="1673741"/>
    <lineage>
        <taxon>Bacteria</taxon>
        <taxon>Pseudomonadati</taxon>
        <taxon>Pseudomonadota</taxon>
        <taxon>Gammaproteobacteria</taxon>
        <taxon>Alteromonadales</taxon>
        <taxon>Colwelliaceae</taxon>
        <taxon>Thalassotalea</taxon>
    </lineage>
</organism>
<keyword evidence="2" id="KW-0479">Metal-binding</keyword>
<name>A0A919EN69_9GAMM</name>
<comment type="cofactor">
    <cofactor evidence="2">
        <name>Fe cation</name>
        <dbReference type="ChEBI" id="CHEBI:24875"/>
    </cofactor>
    <text evidence="2">Binds 1 Fe cation per subunit.</text>
</comment>
<dbReference type="CDD" id="cd02909">
    <property type="entry name" value="cupin_pirin_N"/>
    <property type="match status" value="1"/>
</dbReference>
<dbReference type="PANTHER" id="PTHR13903">
    <property type="entry name" value="PIRIN-RELATED"/>
    <property type="match status" value="1"/>
</dbReference>
<reference evidence="6" key="1">
    <citation type="journal article" date="2014" name="Int. J. Syst. Evol. Microbiol.">
        <title>Complete genome sequence of Corynebacterium casei LMG S-19264T (=DSM 44701T), isolated from a smear-ripened cheese.</title>
        <authorList>
            <consortium name="US DOE Joint Genome Institute (JGI-PGF)"/>
            <person name="Walter F."/>
            <person name="Albersmeier A."/>
            <person name="Kalinowski J."/>
            <person name="Ruckert C."/>
        </authorList>
    </citation>
    <scope>NUCLEOTIDE SEQUENCE</scope>
    <source>
        <strain evidence="6">KCTC 42731</strain>
    </source>
</reference>
<feature type="binding site" evidence="2">
    <location>
        <position position="57"/>
    </location>
    <ligand>
        <name>Fe cation</name>
        <dbReference type="ChEBI" id="CHEBI:24875"/>
    </ligand>
</feature>
<dbReference type="InterPro" id="IPR008778">
    <property type="entry name" value="Pirin_C_dom"/>
</dbReference>
<dbReference type="InterPro" id="IPR012093">
    <property type="entry name" value="Pirin"/>
</dbReference>
<accession>A0A919EN69</accession>
<sequence length="277" mass="30204">MNVINVIKSMATSDGDGVKISRVADFSGQHLDPFLMIDELKSDDQADFIGGFPPHPHRGIETFTYMIKGGFEHKDQLGNRKVISSGDVQWMSTGYGVVHSEMPVATEEGMHGFQIWVNMPAKDKLRPAIYQDSVDTPLPVQVNEFGAQLKALAGQWQFAGKTVTSPLTQLSANAAIADLTLPKNSSATLDCQLNEQILVYVHTGQVNGFSAGQLLVIEPRSILELSAQEEAGMLIFTGSRINEQVAHMGPFVMNTQAELRQAIDDYRAGKFGEIPVG</sequence>
<evidence type="ECO:0000256" key="3">
    <source>
        <dbReference type="RuleBase" id="RU003457"/>
    </source>
</evidence>
<dbReference type="EMBL" id="BNCK01000008">
    <property type="protein sequence ID" value="GHG01495.1"/>
    <property type="molecule type" value="Genomic_DNA"/>
</dbReference>
<dbReference type="InterPro" id="IPR011051">
    <property type="entry name" value="RmlC_Cupin_sf"/>
</dbReference>
<comment type="caution">
    <text evidence="6">The sequence shown here is derived from an EMBL/GenBank/DDBJ whole genome shotgun (WGS) entry which is preliminary data.</text>
</comment>
<dbReference type="SUPFAM" id="SSF51182">
    <property type="entry name" value="RmlC-like cupins"/>
    <property type="match status" value="1"/>
</dbReference>
<dbReference type="RefSeq" id="WP_189772846.1">
    <property type="nucleotide sequence ID" value="NZ_BNCK01000008.1"/>
</dbReference>
<evidence type="ECO:0008006" key="8">
    <source>
        <dbReference type="Google" id="ProtNLM"/>
    </source>
</evidence>
<keyword evidence="2" id="KW-0408">Iron</keyword>
<evidence type="ECO:0000259" key="5">
    <source>
        <dbReference type="Pfam" id="PF05726"/>
    </source>
</evidence>
<feature type="domain" description="Pirin N-terminal" evidence="4">
    <location>
        <begin position="27"/>
        <end position="117"/>
    </location>
</feature>
<feature type="binding site" evidence="2">
    <location>
        <position position="55"/>
    </location>
    <ligand>
        <name>Fe cation</name>
        <dbReference type="ChEBI" id="CHEBI:24875"/>
    </ligand>
</feature>